<keyword evidence="2" id="KW-1185">Reference proteome</keyword>
<organism evidence="1 2">
    <name type="scientific">Bradyrhizobium iriomotense</name>
    <dbReference type="NCBI Taxonomy" id="441950"/>
    <lineage>
        <taxon>Bacteria</taxon>
        <taxon>Pseudomonadati</taxon>
        <taxon>Pseudomonadota</taxon>
        <taxon>Alphaproteobacteria</taxon>
        <taxon>Hyphomicrobiales</taxon>
        <taxon>Nitrobacteraceae</taxon>
        <taxon>Bradyrhizobium</taxon>
    </lineage>
</organism>
<reference evidence="2" key="1">
    <citation type="journal article" date="2019" name="Int. J. Syst. Evol. Microbiol.">
        <title>The Global Catalogue of Microorganisms (GCM) 10K type strain sequencing project: providing services to taxonomists for standard genome sequencing and annotation.</title>
        <authorList>
            <consortium name="The Broad Institute Genomics Platform"/>
            <consortium name="The Broad Institute Genome Sequencing Center for Infectious Disease"/>
            <person name="Wu L."/>
            <person name="Ma J."/>
        </authorList>
    </citation>
    <scope>NUCLEOTIDE SEQUENCE [LARGE SCALE GENOMIC DNA]</scope>
    <source>
        <strain evidence="2">NBRC 102520</strain>
    </source>
</reference>
<evidence type="ECO:0000313" key="1">
    <source>
        <dbReference type="EMBL" id="GLR90012.1"/>
    </source>
</evidence>
<comment type="caution">
    <text evidence="1">The sequence shown here is derived from an EMBL/GenBank/DDBJ whole genome shotgun (WGS) entry which is preliminary data.</text>
</comment>
<dbReference type="EMBL" id="BSOW01000030">
    <property type="protein sequence ID" value="GLR90012.1"/>
    <property type="molecule type" value="Genomic_DNA"/>
</dbReference>
<evidence type="ECO:0000313" key="2">
    <source>
        <dbReference type="Proteomes" id="UP001156905"/>
    </source>
</evidence>
<name>A0ABQ6B6I0_9BRAD</name>
<gene>
    <name evidence="1" type="ORF">GCM10007857_67260</name>
</gene>
<sequence length="56" mass="6067">MVGQTATLMALVDALGNVNCFVRLPGQCYVSGVSSFDHWLALEVLIGEHANERSVF</sequence>
<protein>
    <submittedName>
        <fullName evidence="1">Uncharacterized protein</fullName>
    </submittedName>
</protein>
<dbReference type="Proteomes" id="UP001156905">
    <property type="component" value="Unassembled WGS sequence"/>
</dbReference>
<proteinExistence type="predicted"/>
<accession>A0ABQ6B6I0</accession>